<protein>
    <submittedName>
        <fullName evidence="1">Uncharacterized protein</fullName>
    </submittedName>
</protein>
<comment type="caution">
    <text evidence="1">The sequence shown here is derived from an EMBL/GenBank/DDBJ whole genome shotgun (WGS) entry which is preliminary data.</text>
</comment>
<gene>
    <name evidence="1" type="ORF">HPB49_020636</name>
</gene>
<sequence>MTAKHSELRNEVIRAACLDIPHFRPADNKPNCNSWQTDVIFDAMKFYNVTVVQTFYASPSFLIKDMFYARVDIHRNLGAGTVVGARDTYLPGLILYWYESFYAKRNGPVMLSFYKLLQESNVCLALVSVTLMFALLFFMAADLDRVRSWRMNSTVDSFTFLVAVLYSTSYSIPHIGRWTGLCGFVCSLWLVGMLPFSNYFRGELASRVTLQAFPEHLDTLAKLERALDEKRVAPCVLKDSFVHQRIAGVDTVDNIQQKLRLAFKTHEVRGELVQRSWWFKHPYKRSIVESRERLNPILLTNAVRKNYPHRAAYRDLVGLCAKSKRLQLGCAENGSKQITAKHSELRNEVIRAACLDIPHFRPADNKPNCNSWQTDVFFDALKFYNVTVVQTFYASSSLLIKDMFYARFDIHRNLGAATVVGARDAYLPGLVMYWYESFYAKRNGPVMLSFYKLLQESKLCLALVSVTLMFALLFFVAADFDRLRSWRMNSTVDSFTFLVAVLYSTSYSIPQIGRWTGLCGFVCSLWLLGMLPFSNYFRGELTSRVTLRDFPEHLDTLAKLERALDEKRVAPCVVKDSFVHQRIARNDTVDNIKQKLRLAFKTHEVREKLVQRSWVHCLQCALREDRICLAVSFPQWFKHPYKRSIVESRERTYPVFLTNAVRKNYPHRAAYRDLLHCSFLSVPASVAAHRWVYLQEVTEEYIMEIN</sequence>
<keyword evidence="2" id="KW-1185">Reference proteome</keyword>
<evidence type="ECO:0000313" key="1">
    <source>
        <dbReference type="EMBL" id="KAH7974881.1"/>
    </source>
</evidence>
<evidence type="ECO:0000313" key="2">
    <source>
        <dbReference type="Proteomes" id="UP000821865"/>
    </source>
</evidence>
<accession>A0ACB8DR89</accession>
<organism evidence="1 2">
    <name type="scientific">Dermacentor silvarum</name>
    <name type="common">Tick</name>
    <dbReference type="NCBI Taxonomy" id="543639"/>
    <lineage>
        <taxon>Eukaryota</taxon>
        <taxon>Metazoa</taxon>
        <taxon>Ecdysozoa</taxon>
        <taxon>Arthropoda</taxon>
        <taxon>Chelicerata</taxon>
        <taxon>Arachnida</taxon>
        <taxon>Acari</taxon>
        <taxon>Parasitiformes</taxon>
        <taxon>Ixodida</taxon>
        <taxon>Ixodoidea</taxon>
        <taxon>Ixodidae</taxon>
        <taxon>Rhipicephalinae</taxon>
        <taxon>Dermacentor</taxon>
    </lineage>
</organism>
<reference evidence="1" key="1">
    <citation type="submission" date="2020-05" db="EMBL/GenBank/DDBJ databases">
        <title>Large-scale comparative analyses of tick genomes elucidate their genetic diversity and vector capacities.</title>
        <authorList>
            <person name="Jia N."/>
            <person name="Wang J."/>
            <person name="Shi W."/>
            <person name="Du L."/>
            <person name="Sun Y."/>
            <person name="Zhan W."/>
            <person name="Jiang J."/>
            <person name="Wang Q."/>
            <person name="Zhang B."/>
            <person name="Ji P."/>
            <person name="Sakyi L.B."/>
            <person name="Cui X."/>
            <person name="Yuan T."/>
            <person name="Jiang B."/>
            <person name="Yang W."/>
            <person name="Lam T.T.-Y."/>
            <person name="Chang Q."/>
            <person name="Ding S."/>
            <person name="Wang X."/>
            <person name="Zhu J."/>
            <person name="Ruan X."/>
            <person name="Zhao L."/>
            <person name="Wei J."/>
            <person name="Que T."/>
            <person name="Du C."/>
            <person name="Cheng J."/>
            <person name="Dai P."/>
            <person name="Han X."/>
            <person name="Huang E."/>
            <person name="Gao Y."/>
            <person name="Liu J."/>
            <person name="Shao H."/>
            <person name="Ye R."/>
            <person name="Li L."/>
            <person name="Wei W."/>
            <person name="Wang X."/>
            <person name="Wang C."/>
            <person name="Yang T."/>
            <person name="Huo Q."/>
            <person name="Li W."/>
            <person name="Guo W."/>
            <person name="Chen H."/>
            <person name="Zhou L."/>
            <person name="Ni X."/>
            <person name="Tian J."/>
            <person name="Zhou Y."/>
            <person name="Sheng Y."/>
            <person name="Liu T."/>
            <person name="Pan Y."/>
            <person name="Xia L."/>
            <person name="Li J."/>
            <person name="Zhao F."/>
            <person name="Cao W."/>
        </authorList>
    </citation>
    <scope>NUCLEOTIDE SEQUENCE</scope>
    <source>
        <strain evidence="1">Dsil-2018</strain>
    </source>
</reference>
<name>A0ACB8DR89_DERSI</name>
<dbReference type="Proteomes" id="UP000821865">
    <property type="component" value="Chromosome 10"/>
</dbReference>
<dbReference type="EMBL" id="CM023479">
    <property type="protein sequence ID" value="KAH7974881.1"/>
    <property type="molecule type" value="Genomic_DNA"/>
</dbReference>
<proteinExistence type="predicted"/>